<dbReference type="PANTHER" id="PTHR32329:SF2">
    <property type="entry name" value="BIFUNCTIONAL PROTEIN [INCLUDES 2-HYDROXYACYL-COA DEHYDRATASE (N-TER) AND ITS ACTIVATOR DOMAIN (C_TERM)"/>
    <property type="match status" value="1"/>
</dbReference>
<dbReference type="InterPro" id="IPR018709">
    <property type="entry name" value="CoA_activase_DUF2229"/>
</dbReference>
<dbReference type="AlphaFoldDB" id="A0A1M6MGW4"/>
<dbReference type="Gene3D" id="3.40.50.11900">
    <property type="match status" value="1"/>
</dbReference>
<evidence type="ECO:0000313" key="3">
    <source>
        <dbReference type="Proteomes" id="UP000184536"/>
    </source>
</evidence>
<dbReference type="Pfam" id="PF09989">
    <property type="entry name" value="DUF2229"/>
    <property type="match status" value="1"/>
</dbReference>
<dbReference type="GO" id="GO:0016301">
    <property type="term" value="F:kinase activity"/>
    <property type="evidence" value="ECO:0007669"/>
    <property type="project" value="UniProtKB-KW"/>
</dbReference>
<proteinExistence type="predicted"/>
<keyword evidence="2" id="KW-0418">Kinase</keyword>
<feature type="domain" description="DUF2229" evidence="1">
    <location>
        <begin position="2"/>
        <end position="225"/>
    </location>
</feature>
<name>A0A1M6MGW4_9FIRM</name>
<dbReference type="STRING" id="1121919.SAMN02745975_02978"/>
<dbReference type="PANTHER" id="PTHR32329">
    <property type="entry name" value="BIFUNCTIONAL PROTEIN [INCLUDES 2-HYDROXYACYL-COA DEHYDRATASE (N-TER) AND ITS ACTIVATOR DOMAIN (C_TERM)-RELATED"/>
    <property type="match status" value="1"/>
</dbReference>
<keyword evidence="3" id="KW-1185">Reference proteome</keyword>
<evidence type="ECO:0000259" key="1">
    <source>
        <dbReference type="Pfam" id="PF09989"/>
    </source>
</evidence>
<organism evidence="2 3">
    <name type="scientific">Geosporobacter subterraneus DSM 17957</name>
    <dbReference type="NCBI Taxonomy" id="1121919"/>
    <lineage>
        <taxon>Bacteria</taxon>
        <taxon>Bacillati</taxon>
        <taxon>Bacillota</taxon>
        <taxon>Clostridia</taxon>
        <taxon>Peptostreptococcales</taxon>
        <taxon>Thermotaleaceae</taxon>
        <taxon>Geosporobacter</taxon>
    </lineage>
</organism>
<gene>
    <name evidence="2" type="ORF">SAMN02745975_02978</name>
</gene>
<reference evidence="3" key="1">
    <citation type="submission" date="2016-11" db="EMBL/GenBank/DDBJ databases">
        <authorList>
            <person name="Varghese N."/>
            <person name="Submissions S."/>
        </authorList>
    </citation>
    <scope>NUCLEOTIDE SEQUENCE [LARGE SCALE GENOMIC DNA]</scope>
    <source>
        <strain evidence="3">DSM 17957</strain>
    </source>
</reference>
<dbReference type="Proteomes" id="UP000184536">
    <property type="component" value="Unassembled WGS sequence"/>
</dbReference>
<protein>
    <submittedName>
        <fullName evidence="2">Predicted nucleotide-binding protein, sugar kinase/HSP70/actin superfamily</fullName>
    </submittedName>
</protein>
<dbReference type="RefSeq" id="WP_110942023.1">
    <property type="nucleotide sequence ID" value="NZ_FQZV01000044.1"/>
</dbReference>
<keyword evidence="2" id="KW-0808">Transferase</keyword>
<accession>A0A1M6MGW4</accession>
<sequence length="345" mass="39526">MKVGIPRALLYYYYYPFWKTFFDALNIETVVSKPTSKTIVNKGIEFSVPEICVPIKVFAGHVASIVDQADYIFIPRMVSISKDEYFCPKFMGLPDMIKYTVPGAADKILSPKIQSHSDSISNPKHYTEVKRILGIGSWELQRALFKAEKEWQKFRRLSKEGYVLSDALKIFDGETVKQEVPKNSEETVTIGLMGYVYDIYDEFVSMNVIEKLKEAGVKIITFEMLEEKQLMKRLKFMKKQLFWTFSNKLLGAGYYFYHDPEVDGVIQVTAFGCGPDSMIGKMMELDSNHYNKPFMTVRVDEHTGESHLQTRVEAFVDMIRRKKREGGGGLPYESNLSIHGNNAGL</sequence>
<evidence type="ECO:0000313" key="2">
    <source>
        <dbReference type="EMBL" id="SHJ82704.1"/>
    </source>
</evidence>
<dbReference type="EMBL" id="FQZV01000044">
    <property type="protein sequence ID" value="SHJ82704.1"/>
    <property type="molecule type" value="Genomic_DNA"/>
</dbReference>
<dbReference type="OrthoDB" id="9780120at2"/>
<dbReference type="InterPro" id="IPR051805">
    <property type="entry name" value="Dehydratase_Activator_Redct"/>
</dbReference>